<evidence type="ECO:0000256" key="2">
    <source>
        <dbReference type="ARBA" id="ARBA00011903"/>
    </source>
</evidence>
<evidence type="ECO:0000313" key="11">
    <source>
        <dbReference type="Proteomes" id="UP000275473"/>
    </source>
</evidence>
<proteinExistence type="inferred from homology"/>
<dbReference type="Gene3D" id="3.40.50.300">
    <property type="entry name" value="P-loop containing nucleotide triphosphate hydrolases"/>
    <property type="match status" value="1"/>
</dbReference>
<dbReference type="GO" id="GO:0005524">
    <property type="term" value="F:ATP binding"/>
    <property type="evidence" value="ECO:0007669"/>
    <property type="project" value="UniProtKB-KW"/>
</dbReference>
<evidence type="ECO:0000256" key="1">
    <source>
        <dbReference type="ARBA" id="ARBA00007316"/>
    </source>
</evidence>
<dbReference type="Pfam" id="PF13614">
    <property type="entry name" value="AAA_31"/>
    <property type="match status" value="1"/>
</dbReference>
<evidence type="ECO:0000256" key="7">
    <source>
        <dbReference type="ARBA" id="ARBA00023137"/>
    </source>
</evidence>
<sequence length="244" mass="26485">MGKIKKGLEFASRNLIAFTTPNSLVSEQFRTLRTNINFSSPDQKIQTIVITSAAPSEGKSTAAANLSIVFAQEGKKVLLVDADMRKPTMHHTFNVGNVQGLSRVLTRQSNLETAIRATKVVGLDLLTCGSLPPNPAELLGSKSMDTLIEQMKKAYDIVIFDAPPMLAVTDAQLLANKCDGAILIVNSGKTDKKEVVKAKETIVKSNCRLIGAVLNNFTLSKDSAYSHYYETEGVQRPVSISQQT</sequence>
<accession>A0A3M8P755</accession>
<comment type="similarity">
    <text evidence="1">Belongs to the CpsD/CapB family.</text>
</comment>
<evidence type="ECO:0000256" key="5">
    <source>
        <dbReference type="ARBA" id="ARBA00022777"/>
    </source>
</evidence>
<dbReference type="GO" id="GO:0004715">
    <property type="term" value="F:non-membrane spanning protein tyrosine kinase activity"/>
    <property type="evidence" value="ECO:0007669"/>
    <property type="project" value="UniProtKB-EC"/>
</dbReference>
<keyword evidence="7" id="KW-0829">Tyrosine-protein kinase</keyword>
<keyword evidence="6" id="KW-0067">ATP-binding</keyword>
<keyword evidence="4" id="KW-0547">Nucleotide-binding</keyword>
<dbReference type="SUPFAM" id="SSF52540">
    <property type="entry name" value="P-loop containing nucleoside triphosphate hydrolases"/>
    <property type="match status" value="1"/>
</dbReference>
<keyword evidence="5 10" id="KW-0418">Kinase</keyword>
<dbReference type="InterPro" id="IPR025669">
    <property type="entry name" value="AAA_dom"/>
</dbReference>
<comment type="caution">
    <text evidence="10">The sequence shown here is derived from an EMBL/GenBank/DDBJ whole genome shotgun (WGS) entry which is preliminary data.</text>
</comment>
<evidence type="ECO:0000313" key="10">
    <source>
        <dbReference type="EMBL" id="RNF39507.1"/>
    </source>
</evidence>
<dbReference type="GO" id="GO:0005886">
    <property type="term" value="C:plasma membrane"/>
    <property type="evidence" value="ECO:0007669"/>
    <property type="project" value="UniProtKB-ARBA"/>
</dbReference>
<keyword evidence="11" id="KW-1185">Reference proteome</keyword>
<dbReference type="OrthoDB" id="9794577at2"/>
<dbReference type="Proteomes" id="UP000275473">
    <property type="component" value="Unassembled WGS sequence"/>
</dbReference>
<dbReference type="InterPro" id="IPR027417">
    <property type="entry name" value="P-loop_NTPase"/>
</dbReference>
<dbReference type="PANTHER" id="PTHR32309:SF13">
    <property type="entry name" value="FERRIC ENTEROBACTIN TRANSPORT PROTEIN FEPE"/>
    <property type="match status" value="1"/>
</dbReference>
<dbReference type="GO" id="GO:0042802">
    <property type="term" value="F:identical protein binding"/>
    <property type="evidence" value="ECO:0007669"/>
    <property type="project" value="UniProtKB-ARBA"/>
</dbReference>
<evidence type="ECO:0000256" key="8">
    <source>
        <dbReference type="ARBA" id="ARBA00051245"/>
    </source>
</evidence>
<dbReference type="RefSeq" id="WP_123165208.1">
    <property type="nucleotide sequence ID" value="NZ_RIAX01000005.1"/>
</dbReference>
<organism evidence="10 11">
    <name type="scientific">Planococcus salinus</name>
    <dbReference type="NCBI Taxonomy" id="1848460"/>
    <lineage>
        <taxon>Bacteria</taxon>
        <taxon>Bacillati</taxon>
        <taxon>Bacillota</taxon>
        <taxon>Bacilli</taxon>
        <taxon>Bacillales</taxon>
        <taxon>Caryophanaceae</taxon>
        <taxon>Planococcus</taxon>
    </lineage>
</organism>
<comment type="catalytic activity">
    <reaction evidence="8">
        <text>L-tyrosyl-[protein] + ATP = O-phospho-L-tyrosyl-[protein] + ADP + H(+)</text>
        <dbReference type="Rhea" id="RHEA:10596"/>
        <dbReference type="Rhea" id="RHEA-COMP:10136"/>
        <dbReference type="Rhea" id="RHEA-COMP:20101"/>
        <dbReference type="ChEBI" id="CHEBI:15378"/>
        <dbReference type="ChEBI" id="CHEBI:30616"/>
        <dbReference type="ChEBI" id="CHEBI:46858"/>
        <dbReference type="ChEBI" id="CHEBI:61978"/>
        <dbReference type="ChEBI" id="CHEBI:456216"/>
        <dbReference type="EC" id="2.7.10.2"/>
    </reaction>
</comment>
<protein>
    <recommendedName>
        <fullName evidence="2">non-specific protein-tyrosine kinase</fullName>
        <ecNumber evidence="2">2.7.10.2</ecNumber>
    </recommendedName>
</protein>
<dbReference type="InterPro" id="IPR005702">
    <property type="entry name" value="Wzc-like_C"/>
</dbReference>
<keyword evidence="3 10" id="KW-0808">Transferase</keyword>
<dbReference type="NCBIfam" id="TIGR01007">
    <property type="entry name" value="eps_fam"/>
    <property type="match status" value="1"/>
</dbReference>
<dbReference type="CDD" id="cd05387">
    <property type="entry name" value="BY-kinase"/>
    <property type="match status" value="1"/>
</dbReference>
<evidence type="ECO:0000256" key="4">
    <source>
        <dbReference type="ARBA" id="ARBA00022741"/>
    </source>
</evidence>
<dbReference type="PANTHER" id="PTHR32309">
    <property type="entry name" value="TYROSINE-PROTEIN KINASE"/>
    <property type="match status" value="1"/>
</dbReference>
<evidence type="ECO:0000259" key="9">
    <source>
        <dbReference type="Pfam" id="PF13614"/>
    </source>
</evidence>
<name>A0A3M8P755_9BACL</name>
<dbReference type="EC" id="2.7.10.2" evidence="2"/>
<dbReference type="FunFam" id="3.40.50.300:FF:000527">
    <property type="entry name" value="Tyrosine-protein kinase etk"/>
    <property type="match status" value="1"/>
</dbReference>
<dbReference type="EMBL" id="RIAX01000005">
    <property type="protein sequence ID" value="RNF39507.1"/>
    <property type="molecule type" value="Genomic_DNA"/>
</dbReference>
<evidence type="ECO:0000256" key="6">
    <source>
        <dbReference type="ARBA" id="ARBA00022840"/>
    </source>
</evidence>
<gene>
    <name evidence="10" type="ORF">EEX84_08510</name>
</gene>
<reference evidence="10 11" key="1">
    <citation type="journal article" date="2018" name="Int. J. Syst. Evol. Microbiol.">
        <title>Planococcus salinus sp. nov., a moderately halophilic bacterium isolated from a saline-alkali soil.</title>
        <authorList>
            <person name="Gan L."/>
        </authorList>
    </citation>
    <scope>NUCLEOTIDE SEQUENCE [LARGE SCALE GENOMIC DNA]</scope>
    <source>
        <strain evidence="10 11">LCB217</strain>
    </source>
</reference>
<dbReference type="AlphaFoldDB" id="A0A3M8P755"/>
<feature type="domain" description="AAA" evidence="9">
    <location>
        <begin position="47"/>
        <end position="175"/>
    </location>
</feature>
<evidence type="ECO:0000256" key="3">
    <source>
        <dbReference type="ARBA" id="ARBA00022679"/>
    </source>
</evidence>
<dbReference type="InterPro" id="IPR050445">
    <property type="entry name" value="Bact_polysacc_biosynth/exp"/>
</dbReference>